<sequence length="39" mass="4654">MKIKFVRNFKHTMKLNHKLLVALLFVMSMVLMSFKNNEA</sequence>
<reference evidence="1 2" key="1">
    <citation type="submission" date="2016-10" db="EMBL/GenBank/DDBJ databases">
        <authorList>
            <person name="de Groot N.N."/>
        </authorList>
    </citation>
    <scope>NUCLEOTIDE SEQUENCE [LARGE SCALE GENOMIC DNA]</scope>
    <source>
        <strain evidence="1 2">DSM 19886</strain>
    </source>
</reference>
<protein>
    <submittedName>
        <fullName evidence="1">Uncharacterized protein</fullName>
    </submittedName>
</protein>
<dbReference type="STRING" id="192904.SAMN04488514_101630"/>
<proteinExistence type="predicted"/>
<dbReference type="AlphaFoldDB" id="A0A1G9JMX4"/>
<evidence type="ECO:0000313" key="1">
    <source>
        <dbReference type="EMBL" id="SDL38858.1"/>
    </source>
</evidence>
<name>A0A1G9JMX4_9FLAO</name>
<dbReference type="EMBL" id="FNGV01000001">
    <property type="protein sequence ID" value="SDL38858.1"/>
    <property type="molecule type" value="Genomic_DNA"/>
</dbReference>
<accession>A0A1G9JMX4</accession>
<dbReference type="Proteomes" id="UP000199440">
    <property type="component" value="Unassembled WGS sequence"/>
</dbReference>
<keyword evidence="2" id="KW-1185">Reference proteome</keyword>
<gene>
    <name evidence="1" type="ORF">SAMN04488514_101630</name>
</gene>
<organism evidence="1 2">
    <name type="scientific">Kriegella aquimaris</name>
    <dbReference type="NCBI Taxonomy" id="192904"/>
    <lineage>
        <taxon>Bacteria</taxon>
        <taxon>Pseudomonadati</taxon>
        <taxon>Bacteroidota</taxon>
        <taxon>Flavobacteriia</taxon>
        <taxon>Flavobacteriales</taxon>
        <taxon>Flavobacteriaceae</taxon>
        <taxon>Kriegella</taxon>
    </lineage>
</organism>
<evidence type="ECO:0000313" key="2">
    <source>
        <dbReference type="Proteomes" id="UP000199440"/>
    </source>
</evidence>